<dbReference type="OrthoDB" id="10570656at2759"/>
<evidence type="ECO:0000256" key="2">
    <source>
        <dbReference type="SAM" id="SignalP"/>
    </source>
</evidence>
<evidence type="ECO:0000313" key="4">
    <source>
        <dbReference type="Proteomes" id="UP000003786"/>
    </source>
</evidence>
<feature type="region of interest" description="Disordered" evidence="1">
    <location>
        <begin position="253"/>
        <end position="275"/>
    </location>
</feature>
<evidence type="ECO:0000313" key="3">
    <source>
        <dbReference type="EMBL" id="BAM40580.1"/>
    </source>
</evidence>
<feature type="compositionally biased region" description="Acidic residues" evidence="1">
    <location>
        <begin position="364"/>
        <end position="377"/>
    </location>
</feature>
<feature type="region of interest" description="Disordered" evidence="1">
    <location>
        <begin position="364"/>
        <end position="384"/>
    </location>
</feature>
<dbReference type="EMBL" id="AP011947">
    <property type="protein sequence ID" value="BAM40580.1"/>
    <property type="molecule type" value="Genomic_DNA"/>
</dbReference>
<feature type="signal peptide" evidence="2">
    <location>
        <begin position="1"/>
        <end position="19"/>
    </location>
</feature>
<dbReference type="RefSeq" id="XP_009690881.1">
    <property type="nucleotide sequence ID" value="XM_009692586.1"/>
</dbReference>
<dbReference type="VEuPathDB" id="PiroplasmaDB:TOT_020000835"/>
<dbReference type="GeneID" id="20714951"/>
<dbReference type="Proteomes" id="UP000003786">
    <property type="component" value="Chromosome 2"/>
</dbReference>
<dbReference type="eggNOG" id="ENOG502QTAC">
    <property type="taxonomic scope" value="Eukaryota"/>
</dbReference>
<feature type="region of interest" description="Disordered" evidence="1">
    <location>
        <begin position="826"/>
        <end position="845"/>
    </location>
</feature>
<proteinExistence type="predicted"/>
<protein>
    <submittedName>
        <fullName evidence="3">Uncharacterized protein</fullName>
    </submittedName>
</protein>
<organism evidence="3 4">
    <name type="scientific">Theileria orientalis strain Shintoku</name>
    <dbReference type="NCBI Taxonomy" id="869250"/>
    <lineage>
        <taxon>Eukaryota</taxon>
        <taxon>Sar</taxon>
        <taxon>Alveolata</taxon>
        <taxon>Apicomplexa</taxon>
        <taxon>Aconoidasida</taxon>
        <taxon>Piroplasmida</taxon>
        <taxon>Theileriidae</taxon>
        <taxon>Theileria</taxon>
    </lineage>
</organism>
<dbReference type="AlphaFoldDB" id="J4D854"/>
<gene>
    <name evidence="3" type="ORF">TOT_020000835</name>
</gene>
<evidence type="ECO:0000256" key="1">
    <source>
        <dbReference type="SAM" id="MobiDB-lite"/>
    </source>
</evidence>
<name>J4D854_THEOR</name>
<sequence>MNLPGKLILALVFLFTCNGRYIARFAGAAPGSAGYASSSAPQIGQTHRVRNDNPYYPNLNNSNNYESNYIPVNPGEPPPAAPPVPAPSSRYDQSFGMTPRVAGPPQAQPQPARQVSAVPVSQTPGASPLAAPAAAPRPLPHYADFVASAKTQAPAQQLIQAPQPVNTHATAQGKLIIFDINDRNSTTYITYEFDDETQEDVFIPNAPHSIFKVTNGDTVVWTSTNHTYPDEVRVRIDDRGEPKVRIFFPPVDQPQAKTEPAASRGAVPEETGQLPKLPEPEVYSAYFTTVEVDSKKSTNKIKYEFDQVKNLERFTAKQPFMIERVTKSGKTIWPHGKLINPALKLIIRKTRSGKDRLKVFFFEDEDEDDEEEEEDPEFGFQPRVVPAGTQYGYTAPAAKAPQQQLQPQLPQLPQLKPIQPPQVQHVQPAQTAPHLQPAHVQPPLQLQHQAQPTQVQPVVPPIVQPPAPQQPVPERFGDHEPFESESAYELDFDQIIAAPPQPVSQLPYPYGTASSVSTVTTGPTSVSATSTATTQQFQSPYPYGYPGQQGQFPGYPAFSAYPGLPQVPGYPAFPGQPQYPGITGYPVQPGQMPAQPGQMYPGALGPTQPVSEAEDPWADILLLTKDQNNKSVLLHQDLYDPKAIANNVVQYALAQHARCTSIRSGKKTIWKHYPQEYGDSFPQTITHNKNTHKISIHFKEFIILYQRDTDGKWNDTEYDLRLFTVNPRDRRSIIEMDSTQYHLGKVDDEKYQFTFRDGVRCAEVHIDEQIVWKHGEFSMQDPLMVSYHEQLDEIAVGNEQKLLVYYKLDDGWPFYRTKYINGHRRPITGNTNRDRGLPYTSSPGTSEEEIPQAYFGNTLYHRAFAGGVHYGFNIKGYRFNPWFSGPSPLNHYHMLSVPYLSPLAFNVTVNVFDSLIQLGD</sequence>
<feature type="compositionally biased region" description="Pro residues" evidence="1">
    <location>
        <begin position="74"/>
        <end position="86"/>
    </location>
</feature>
<feature type="compositionally biased region" description="Low complexity" evidence="1">
    <location>
        <begin position="99"/>
        <end position="134"/>
    </location>
</feature>
<reference evidence="3 4" key="1">
    <citation type="journal article" date="2012" name="MBio">
        <title>Comparative genome analysis of three eukaryotic parasites with differing abilities to transform leukocytes reveals key mediators of Theileria-induced leukocyte transformation.</title>
        <authorList>
            <person name="Hayashida K."/>
            <person name="Hara Y."/>
            <person name="Abe T."/>
            <person name="Yamasaki C."/>
            <person name="Toyoda A."/>
            <person name="Kosuge T."/>
            <person name="Suzuki Y."/>
            <person name="Sato Y."/>
            <person name="Kawashima S."/>
            <person name="Katayama T."/>
            <person name="Wakaguri H."/>
            <person name="Inoue N."/>
            <person name="Homma K."/>
            <person name="Tada-Umezaki M."/>
            <person name="Yagi Y."/>
            <person name="Fujii Y."/>
            <person name="Habara T."/>
            <person name="Kanehisa M."/>
            <person name="Watanabe H."/>
            <person name="Ito K."/>
            <person name="Gojobori T."/>
            <person name="Sugawara H."/>
            <person name="Imanishi T."/>
            <person name="Weir W."/>
            <person name="Gardner M."/>
            <person name="Pain A."/>
            <person name="Shiels B."/>
            <person name="Hattori M."/>
            <person name="Nene V."/>
            <person name="Sugimoto C."/>
        </authorList>
    </citation>
    <scope>NUCLEOTIDE SEQUENCE [LARGE SCALE GENOMIC DNA]</scope>
    <source>
        <strain evidence="3 4">Shintoku</strain>
    </source>
</reference>
<accession>J4D854</accession>
<feature type="compositionally biased region" description="Low complexity" evidence="1">
    <location>
        <begin position="30"/>
        <end position="41"/>
    </location>
</feature>
<dbReference type="KEGG" id="tot:TOT_020000835"/>
<feature type="compositionally biased region" description="Low complexity" evidence="1">
    <location>
        <begin position="52"/>
        <end position="73"/>
    </location>
</feature>
<keyword evidence="2" id="KW-0732">Signal</keyword>
<feature type="chain" id="PRO_5003778039" evidence="2">
    <location>
        <begin position="20"/>
        <end position="920"/>
    </location>
</feature>
<keyword evidence="4" id="KW-1185">Reference proteome</keyword>
<dbReference type="STRING" id="869250.J4D854"/>
<feature type="region of interest" description="Disordered" evidence="1">
    <location>
        <begin position="30"/>
        <end position="134"/>
    </location>
</feature>